<dbReference type="AlphaFoldDB" id="A0AA97FE52"/>
<dbReference type="Pfam" id="PF13412">
    <property type="entry name" value="HTH_24"/>
    <property type="match status" value="1"/>
</dbReference>
<name>A0AA97FE52_9EURY</name>
<evidence type="ECO:0000313" key="2">
    <source>
        <dbReference type="Proteomes" id="UP001301797"/>
    </source>
</evidence>
<dbReference type="Gene3D" id="1.10.10.10">
    <property type="entry name" value="Winged helix-like DNA-binding domain superfamily/Winged helix DNA-binding domain"/>
    <property type="match status" value="1"/>
</dbReference>
<dbReference type="InterPro" id="IPR011991">
    <property type="entry name" value="ArsR-like_HTH"/>
</dbReference>
<dbReference type="GO" id="GO:0003677">
    <property type="term" value="F:DNA binding"/>
    <property type="evidence" value="ECO:0007669"/>
    <property type="project" value="InterPro"/>
</dbReference>
<protein>
    <submittedName>
        <fullName evidence="1">Helix-turn-helix domain-containing protein</fullName>
    </submittedName>
</protein>
<dbReference type="GO" id="GO:0006355">
    <property type="term" value="P:regulation of DNA-templated transcription"/>
    <property type="evidence" value="ECO:0007669"/>
    <property type="project" value="InterPro"/>
</dbReference>
<dbReference type="CDD" id="cd00090">
    <property type="entry name" value="HTH_ARSR"/>
    <property type="match status" value="1"/>
</dbReference>
<proteinExistence type="predicted"/>
<dbReference type="EMBL" id="CP043875">
    <property type="protein sequence ID" value="WOF16608.1"/>
    <property type="molecule type" value="Genomic_DNA"/>
</dbReference>
<dbReference type="InterPro" id="IPR036390">
    <property type="entry name" value="WH_DNA-bd_sf"/>
</dbReference>
<dbReference type="Proteomes" id="UP001301797">
    <property type="component" value="Chromosome"/>
</dbReference>
<keyword evidence="2" id="KW-1185">Reference proteome</keyword>
<sequence length="208" mass="23505">MSFNVTYYFVISVSGGNKLNNTSSTAEDEIKTFAGKKHEDILISILMLIKDDPRGLTISDIAEEMKLNRNTIRKYTLMLTAGGYIEERTCGHTKVFNISNRIPLTGMIEFTFEGVLVLDQKGVPVYKNRAVTESLMLKNIDISMILSNKLIKDALEKAPQEGMTDLEIEYRTEKNIHNIFSVRVLPVNSFNGDKMTALCIEKKKEKNS</sequence>
<dbReference type="SUPFAM" id="SSF46785">
    <property type="entry name" value="Winged helix' DNA-binding domain"/>
    <property type="match status" value="1"/>
</dbReference>
<evidence type="ECO:0000313" key="1">
    <source>
        <dbReference type="EMBL" id="WOF16608.1"/>
    </source>
</evidence>
<reference evidence="1 2" key="1">
    <citation type="submission" date="2019-09" db="EMBL/GenBank/DDBJ databases">
        <title>The complete genome of Methanoplanus sp. FWC-SCC4.</title>
        <authorList>
            <person name="Chen S.-C."/>
            <person name="Zhou Y.-Z."/>
            <person name="Lai M.-C."/>
        </authorList>
    </citation>
    <scope>NUCLEOTIDE SEQUENCE [LARGE SCALE GENOMIC DNA]</scope>
    <source>
        <strain evidence="1 2">FWC-SCC4</strain>
    </source>
</reference>
<dbReference type="KEGG" id="mefw:F1737_07825"/>
<accession>A0AA97FE52</accession>
<dbReference type="InterPro" id="IPR036388">
    <property type="entry name" value="WH-like_DNA-bd_sf"/>
</dbReference>
<organism evidence="1 2">
    <name type="scientific">Methanochimaera problematica</name>
    <dbReference type="NCBI Taxonomy" id="2609417"/>
    <lineage>
        <taxon>Archaea</taxon>
        <taxon>Methanobacteriati</taxon>
        <taxon>Methanobacteriota</taxon>
        <taxon>Stenosarchaea group</taxon>
        <taxon>Methanomicrobia</taxon>
        <taxon>Methanomicrobiales</taxon>
        <taxon>Methanomicrobiaceae</taxon>
        <taxon>Methanochimaera</taxon>
    </lineage>
</organism>
<gene>
    <name evidence="1" type="ORF">F1737_07825</name>
</gene>